<evidence type="ECO:0000313" key="3">
    <source>
        <dbReference type="EMBL" id="ALG15687.1"/>
    </source>
</evidence>
<dbReference type="SUPFAM" id="SSF51735">
    <property type="entry name" value="NAD(P)-binding Rossmann-fold domains"/>
    <property type="match status" value="1"/>
</dbReference>
<name>A0A0N7F605_9PSEU</name>
<evidence type="ECO:0000256" key="1">
    <source>
        <dbReference type="ARBA" id="ARBA00006484"/>
    </source>
</evidence>
<dbReference type="GO" id="GO:0016491">
    <property type="term" value="F:oxidoreductase activity"/>
    <property type="evidence" value="ECO:0007669"/>
    <property type="project" value="UniProtKB-KW"/>
</dbReference>
<protein>
    <submittedName>
        <fullName evidence="3">Ketoreductase</fullName>
    </submittedName>
</protein>
<dbReference type="PANTHER" id="PTHR43975:SF2">
    <property type="entry name" value="EG:BACR7A4.14 PROTEIN-RELATED"/>
    <property type="match status" value="1"/>
</dbReference>
<dbReference type="Proteomes" id="UP000063699">
    <property type="component" value="Chromosome"/>
</dbReference>
<reference evidence="3 4" key="1">
    <citation type="submission" date="2015-07" db="EMBL/GenBank/DDBJ databases">
        <title>Genome sequencing of Kibdelosporangium phytohabitans.</title>
        <authorList>
            <person name="Qin S."/>
            <person name="Xing K."/>
        </authorList>
    </citation>
    <scope>NUCLEOTIDE SEQUENCE [LARGE SCALE GENOMIC DNA]</scope>
    <source>
        <strain evidence="3 4">KLBMP1111</strain>
    </source>
</reference>
<dbReference type="InterPro" id="IPR020904">
    <property type="entry name" value="Sc_DH/Rdtase_CS"/>
</dbReference>
<dbReference type="PROSITE" id="PS00061">
    <property type="entry name" value="ADH_SHORT"/>
    <property type="match status" value="1"/>
</dbReference>
<dbReference type="InterPro" id="IPR002347">
    <property type="entry name" value="SDR_fam"/>
</dbReference>
<dbReference type="InterPro" id="IPR036291">
    <property type="entry name" value="NAD(P)-bd_dom_sf"/>
</dbReference>
<accession>A0A0N7F605</accession>
<dbReference type="EMBL" id="CP012752">
    <property type="protein sequence ID" value="ALG15687.1"/>
    <property type="molecule type" value="Genomic_DNA"/>
</dbReference>
<dbReference type="Gene3D" id="3.40.50.720">
    <property type="entry name" value="NAD(P)-binding Rossmann-like Domain"/>
    <property type="match status" value="1"/>
</dbReference>
<organism evidence="3 4">
    <name type="scientific">Kibdelosporangium phytohabitans</name>
    <dbReference type="NCBI Taxonomy" id="860235"/>
    <lineage>
        <taxon>Bacteria</taxon>
        <taxon>Bacillati</taxon>
        <taxon>Actinomycetota</taxon>
        <taxon>Actinomycetes</taxon>
        <taxon>Pseudonocardiales</taxon>
        <taxon>Pseudonocardiaceae</taxon>
        <taxon>Kibdelosporangium</taxon>
    </lineage>
</organism>
<keyword evidence="2" id="KW-0560">Oxidoreductase</keyword>
<dbReference type="AlphaFoldDB" id="A0A0N7F605"/>
<proteinExistence type="inferred from homology"/>
<dbReference type="PRINTS" id="PR00081">
    <property type="entry name" value="GDHRDH"/>
</dbReference>
<sequence>MIITGGGTGIGQATARQFADAGADVLITGRTAERLAETAEAHPKIRTLVSDIGTPDAPAAIVTAALDAFGRIDVLVNNAAITRPAPLGTIDRDVAASEVTTNLLGPVFLTQHALPHLHAGSVIVNVTSNPPEFGWPGSSIYGATKVGLDFLTHTWALELAGRGIRVVSVAPGITETPVLTHAGFSDDQIAEAGNDLQARIPLGRIAAPAEIAWWIVNTARPQAAYLTGTVVRVDGGLRAGG</sequence>
<dbReference type="STRING" id="860235.AOZ06_51135"/>
<dbReference type="KEGG" id="kphy:AOZ06_51135"/>
<evidence type="ECO:0000313" key="4">
    <source>
        <dbReference type="Proteomes" id="UP000063699"/>
    </source>
</evidence>
<dbReference type="OrthoDB" id="9803333at2"/>
<gene>
    <name evidence="3" type="ORF">AOZ06_51135</name>
</gene>
<dbReference type="CDD" id="cd05233">
    <property type="entry name" value="SDR_c"/>
    <property type="match status" value="1"/>
</dbReference>
<comment type="similarity">
    <text evidence="1">Belongs to the short-chain dehydrogenases/reductases (SDR) family.</text>
</comment>
<evidence type="ECO:0000256" key="2">
    <source>
        <dbReference type="ARBA" id="ARBA00023002"/>
    </source>
</evidence>
<dbReference type="PANTHER" id="PTHR43975">
    <property type="entry name" value="ZGC:101858"/>
    <property type="match status" value="1"/>
</dbReference>
<dbReference type="Pfam" id="PF13561">
    <property type="entry name" value="adh_short_C2"/>
    <property type="match status" value="1"/>
</dbReference>
<dbReference type="FunFam" id="3.40.50.720:FF:000084">
    <property type="entry name" value="Short-chain dehydrogenase reductase"/>
    <property type="match status" value="1"/>
</dbReference>
<dbReference type="PRINTS" id="PR00080">
    <property type="entry name" value="SDRFAMILY"/>
</dbReference>
<keyword evidence="4" id="KW-1185">Reference proteome</keyword>